<keyword evidence="8 11" id="KW-1133">Transmembrane helix</keyword>
<evidence type="ECO:0000256" key="1">
    <source>
        <dbReference type="ARBA" id="ARBA00004477"/>
    </source>
</evidence>
<evidence type="ECO:0000256" key="2">
    <source>
        <dbReference type="ARBA" id="ARBA00004687"/>
    </source>
</evidence>
<feature type="transmembrane region" description="Helical" evidence="11">
    <location>
        <begin position="340"/>
        <end position="359"/>
    </location>
</feature>
<sequence length="510" mass="58587">MNFKTVHILSYLVGLFFALEPSYIHPDEHFQSMEILAHRILGTRGTIPWEFEPEHAARSFVPLYVVYGPAFYFFRMFWGTSASSGIALMYLVRLQNYVVFTCIYKLALQFLLRSKLDRAKANFYISTSYIAWTYQTHSFSNSMETCVLLTVLSLFQVLTLDSRNPKYNHYKTSIFMAIAIAFGLFNRITFAGFIALPALLPFYKFYMGHLRSLLVFITAFSLSCMAFIYIDTKLYGTSRWSVTPLNNLRYNLNASNLALHGIHSRYTHLFVNLPQMVGPLVIYFVAIKQKVTMPFLSCISGLLILSLFQHQELRFLVPLMPLFCSSIDLSKYRNALVTKYVTVVWLAFNAIFGLFMGSLHQRGVITAIQNMTKEEGPVGVDIWWKTYSPPTWLYANRDLIVSTTNIEGDLESLDLVDFTITKDHVVDLKGCDYDLFESAILGFLKSEPTSIRLIIPKSTNKFLTEFKNSHSEIDIQTKWETYFNIDMDHLDFSDLSTLTPGITMYAISML</sequence>
<dbReference type="PANTHER" id="PTHR22760">
    <property type="entry name" value="GLYCOSYLTRANSFERASE"/>
    <property type="match status" value="1"/>
</dbReference>
<feature type="transmembrane region" description="Helical" evidence="11">
    <location>
        <begin position="174"/>
        <end position="200"/>
    </location>
</feature>
<comment type="caution">
    <text evidence="11">Lacks conserved residue(s) required for the propagation of feature annotation.</text>
</comment>
<keyword evidence="12" id="KW-0732">Signal</keyword>
<dbReference type="GO" id="GO:0005789">
    <property type="term" value="C:endoplasmic reticulum membrane"/>
    <property type="evidence" value="ECO:0007669"/>
    <property type="project" value="UniProtKB-SubCell"/>
</dbReference>
<evidence type="ECO:0000256" key="8">
    <source>
        <dbReference type="ARBA" id="ARBA00022989"/>
    </source>
</evidence>
<keyword evidence="6 11" id="KW-0812">Transmembrane</keyword>
<keyword evidence="3" id="KW-0337">GPI-anchor biosynthesis</keyword>
<evidence type="ECO:0000256" key="3">
    <source>
        <dbReference type="ARBA" id="ARBA00022502"/>
    </source>
</evidence>
<evidence type="ECO:0000256" key="9">
    <source>
        <dbReference type="ARBA" id="ARBA00023136"/>
    </source>
</evidence>
<keyword evidence="7 11" id="KW-0256">Endoplasmic reticulum</keyword>
<evidence type="ECO:0000256" key="5">
    <source>
        <dbReference type="ARBA" id="ARBA00022679"/>
    </source>
</evidence>
<evidence type="ECO:0000256" key="6">
    <source>
        <dbReference type="ARBA" id="ARBA00022692"/>
    </source>
</evidence>
<keyword evidence="4 11" id="KW-0328">Glycosyltransferase</keyword>
<evidence type="ECO:0000313" key="14">
    <source>
        <dbReference type="Proteomes" id="UP000190274"/>
    </source>
</evidence>
<dbReference type="InterPro" id="IPR005599">
    <property type="entry name" value="GPI_mannosylTrfase"/>
</dbReference>
<dbReference type="GO" id="GO:0006276">
    <property type="term" value="P:plasmid maintenance"/>
    <property type="evidence" value="ECO:0007669"/>
    <property type="project" value="EnsemblFungi"/>
</dbReference>
<keyword evidence="14" id="KW-1185">Reference proteome</keyword>
<dbReference type="GO" id="GO:0000026">
    <property type="term" value="F:alpha-1,2-mannosyltransferase activity"/>
    <property type="evidence" value="ECO:0007669"/>
    <property type="project" value="EnsemblFungi"/>
</dbReference>
<evidence type="ECO:0000256" key="10">
    <source>
        <dbReference type="ARBA" id="ARBA00038466"/>
    </source>
</evidence>
<gene>
    <name evidence="13" type="ORF">LADA_0G14378G</name>
</gene>
<keyword evidence="9 11" id="KW-0472">Membrane</keyword>
<dbReference type="EMBL" id="LT598457">
    <property type="protein sequence ID" value="SCU95228.1"/>
    <property type="molecule type" value="Genomic_DNA"/>
</dbReference>
<dbReference type="PANTHER" id="PTHR22760:SF3">
    <property type="entry name" value="GPI MANNOSYLTRANSFERASE 4"/>
    <property type="match status" value="1"/>
</dbReference>
<evidence type="ECO:0000256" key="4">
    <source>
        <dbReference type="ARBA" id="ARBA00022676"/>
    </source>
</evidence>
<dbReference type="STRING" id="1266660.A0A1G4JW61"/>
<evidence type="ECO:0000256" key="7">
    <source>
        <dbReference type="ARBA" id="ARBA00022824"/>
    </source>
</evidence>
<feature type="chain" id="PRO_5009236267" description="Mannosyltransferase" evidence="12">
    <location>
        <begin position="19"/>
        <end position="510"/>
    </location>
</feature>
<feature type="transmembrane region" description="Helical" evidence="11">
    <location>
        <begin position="212"/>
        <end position="230"/>
    </location>
</feature>
<evidence type="ECO:0000256" key="11">
    <source>
        <dbReference type="RuleBase" id="RU363075"/>
    </source>
</evidence>
<name>A0A1G4JW61_9SACH</name>
<organism evidence="13 14">
    <name type="scientific">Lachancea dasiensis</name>
    <dbReference type="NCBI Taxonomy" id="1072105"/>
    <lineage>
        <taxon>Eukaryota</taxon>
        <taxon>Fungi</taxon>
        <taxon>Dikarya</taxon>
        <taxon>Ascomycota</taxon>
        <taxon>Saccharomycotina</taxon>
        <taxon>Saccharomycetes</taxon>
        <taxon>Saccharomycetales</taxon>
        <taxon>Saccharomycetaceae</taxon>
        <taxon>Lachancea</taxon>
    </lineage>
</organism>
<proteinExistence type="inferred from homology"/>
<protein>
    <recommendedName>
        <fullName evidence="11">Mannosyltransferase</fullName>
        <ecNumber evidence="11">2.4.1.-</ecNumber>
    </recommendedName>
</protein>
<evidence type="ECO:0000313" key="13">
    <source>
        <dbReference type="EMBL" id="SCU95228.1"/>
    </source>
</evidence>
<keyword evidence="5" id="KW-0808">Transferase</keyword>
<comment type="similarity">
    <text evidence="10">Belongs to the glycosyltransferase 22 family. PIGZ subfamily.</text>
</comment>
<reference evidence="14" key="1">
    <citation type="submission" date="2016-03" db="EMBL/GenBank/DDBJ databases">
        <authorList>
            <person name="Devillers H."/>
        </authorList>
    </citation>
    <scope>NUCLEOTIDE SEQUENCE [LARGE SCALE GENOMIC DNA]</scope>
</reference>
<dbReference type="AlphaFoldDB" id="A0A1G4JW61"/>
<comment type="subcellular location">
    <subcellularLocation>
        <location evidence="1 11">Endoplasmic reticulum membrane</location>
        <topology evidence="1 11">Multi-pass membrane protein</topology>
    </subcellularLocation>
</comment>
<dbReference type="GO" id="GO:0006506">
    <property type="term" value="P:GPI anchor biosynthetic process"/>
    <property type="evidence" value="ECO:0007669"/>
    <property type="project" value="UniProtKB-KW"/>
</dbReference>
<dbReference type="Pfam" id="PF03901">
    <property type="entry name" value="Glyco_transf_22"/>
    <property type="match status" value="1"/>
</dbReference>
<feature type="signal peptide" evidence="12">
    <location>
        <begin position="1"/>
        <end position="18"/>
    </location>
</feature>
<evidence type="ECO:0000256" key="12">
    <source>
        <dbReference type="SAM" id="SignalP"/>
    </source>
</evidence>
<feature type="transmembrane region" description="Helical" evidence="11">
    <location>
        <begin position="266"/>
        <end position="286"/>
    </location>
</feature>
<dbReference type="EC" id="2.4.1.-" evidence="11"/>
<comment type="pathway">
    <text evidence="2">Glycolipid biosynthesis; glycosylphosphatidylinositol-anchor biosynthesis.</text>
</comment>
<dbReference type="Proteomes" id="UP000190274">
    <property type="component" value="Chromosome G"/>
</dbReference>
<dbReference type="OrthoDB" id="10066429at2759"/>
<accession>A0A1G4JW61</accession>